<reference evidence="1 2" key="1">
    <citation type="journal article" date="2017" name="Genome Biol. Evol.">
        <title>Phytophthora megakarya and P. palmivora, closely related causal agents of cacao black pod rot, underwent increases in genome sizes and gene numbers by different mechanisms.</title>
        <authorList>
            <person name="Ali S.S."/>
            <person name="Shao J."/>
            <person name="Lary D.J."/>
            <person name="Kronmiller B."/>
            <person name="Shen D."/>
            <person name="Strem M.D."/>
            <person name="Amoako-Attah I."/>
            <person name="Akrofi A.Y."/>
            <person name="Begoude B.A."/>
            <person name="Ten Hoopen G.M."/>
            <person name="Coulibaly K."/>
            <person name="Kebe B.I."/>
            <person name="Melnick R.L."/>
            <person name="Guiltinan M.J."/>
            <person name="Tyler B.M."/>
            <person name="Meinhardt L.W."/>
            <person name="Bailey B.A."/>
        </authorList>
    </citation>
    <scope>NUCLEOTIDE SEQUENCE [LARGE SCALE GENOMIC DNA]</scope>
    <source>
        <strain evidence="2">sbr112.9</strain>
    </source>
</reference>
<evidence type="ECO:0000313" key="1">
    <source>
        <dbReference type="EMBL" id="POM79497.1"/>
    </source>
</evidence>
<name>A0A2P4YNW0_9STRA</name>
<comment type="caution">
    <text evidence="1">The sequence shown here is derived from an EMBL/GenBank/DDBJ whole genome shotgun (WGS) entry which is preliminary data.</text>
</comment>
<protein>
    <submittedName>
        <fullName evidence="1">Uncharacterized protein</fullName>
    </submittedName>
</protein>
<evidence type="ECO:0000313" key="2">
    <source>
        <dbReference type="Proteomes" id="UP000237271"/>
    </source>
</evidence>
<dbReference type="EMBL" id="NCKW01001445">
    <property type="protein sequence ID" value="POM79497.1"/>
    <property type="molecule type" value="Genomic_DNA"/>
</dbReference>
<keyword evidence="2" id="KW-1185">Reference proteome</keyword>
<proteinExistence type="predicted"/>
<gene>
    <name evidence="1" type="ORF">PHPALM_2821</name>
</gene>
<feature type="non-terminal residue" evidence="1">
    <location>
        <position position="291"/>
    </location>
</feature>
<dbReference type="Proteomes" id="UP000237271">
    <property type="component" value="Unassembled WGS sequence"/>
</dbReference>
<dbReference type="AlphaFoldDB" id="A0A2P4YNW0"/>
<sequence>MSARSAVLSNKINAMLERYGVKDVSQFTDHYLVFDFEAILKPLEATKKKAKLEFTHEHIPVSVSVSDSLTKEVRCFVNESPKLLLQEMFGSAKAKRDLIAAYNRNKFSSLRLKVNKRIDRARERYEVHPNKIASAALRSSLIDLDDLDKVCKNIPLLGFNSGSYDMNLIKDELFSALAHCNGCVGICSPGRPKKGAPNGPKLAVSAIKSANGYMCLTAGGFKMLDITSDWIDEGSLPPRSAFDSKLRSPKLTDKEWKRVQWVWGHYEMKTLGELLVWFNDLDVLPFMKAIK</sequence>
<organism evidence="1 2">
    <name type="scientific">Phytophthora palmivora</name>
    <dbReference type="NCBI Taxonomy" id="4796"/>
    <lineage>
        <taxon>Eukaryota</taxon>
        <taxon>Sar</taxon>
        <taxon>Stramenopiles</taxon>
        <taxon>Oomycota</taxon>
        <taxon>Peronosporomycetes</taxon>
        <taxon>Peronosporales</taxon>
        <taxon>Peronosporaceae</taxon>
        <taxon>Phytophthora</taxon>
    </lineage>
</organism>
<accession>A0A2P4YNW0</accession>
<dbReference type="OrthoDB" id="414982at2759"/>